<dbReference type="GO" id="GO:0032502">
    <property type="term" value="P:developmental process"/>
    <property type="evidence" value="ECO:0007669"/>
    <property type="project" value="TreeGrafter"/>
</dbReference>
<keyword evidence="3" id="KW-1185">Reference proteome</keyword>
<reference evidence="2 3" key="1">
    <citation type="submission" date="2024-01" db="EMBL/GenBank/DDBJ databases">
        <title>The genome of the rayed Mediterranean limpet Patella caerulea (Linnaeus, 1758).</title>
        <authorList>
            <person name="Anh-Thu Weber A."/>
            <person name="Halstead-Nussloch G."/>
        </authorList>
    </citation>
    <scope>NUCLEOTIDE SEQUENCE [LARGE SCALE GENOMIC DNA]</scope>
    <source>
        <strain evidence="2">AATW-2023a</strain>
        <tissue evidence="2">Whole specimen</tissue>
    </source>
</reference>
<evidence type="ECO:0000259" key="1">
    <source>
        <dbReference type="PROSITE" id="PS50888"/>
    </source>
</evidence>
<dbReference type="InterPro" id="IPR050283">
    <property type="entry name" value="E-box_TF_Regulators"/>
</dbReference>
<dbReference type="GO" id="GO:0000977">
    <property type="term" value="F:RNA polymerase II transcription regulatory region sequence-specific DNA binding"/>
    <property type="evidence" value="ECO:0007669"/>
    <property type="project" value="TreeGrafter"/>
</dbReference>
<dbReference type="EMBL" id="JAZGQO010000021">
    <property type="protein sequence ID" value="KAK6165754.1"/>
    <property type="molecule type" value="Genomic_DNA"/>
</dbReference>
<dbReference type="PANTHER" id="PTHR23349:SF63">
    <property type="entry name" value="FER3-LIKE PROTEIN"/>
    <property type="match status" value="1"/>
</dbReference>
<dbReference type="Pfam" id="PF00010">
    <property type="entry name" value="HLH"/>
    <property type="match status" value="1"/>
</dbReference>
<dbReference type="PANTHER" id="PTHR23349">
    <property type="entry name" value="BASIC HELIX-LOOP-HELIX TRANSCRIPTION FACTOR, TWIST"/>
    <property type="match status" value="1"/>
</dbReference>
<gene>
    <name evidence="2" type="ORF">SNE40_022616</name>
</gene>
<organism evidence="2 3">
    <name type="scientific">Patella caerulea</name>
    <name type="common">Rayed Mediterranean limpet</name>
    <dbReference type="NCBI Taxonomy" id="87958"/>
    <lineage>
        <taxon>Eukaryota</taxon>
        <taxon>Metazoa</taxon>
        <taxon>Spiralia</taxon>
        <taxon>Lophotrochozoa</taxon>
        <taxon>Mollusca</taxon>
        <taxon>Gastropoda</taxon>
        <taxon>Patellogastropoda</taxon>
        <taxon>Patelloidea</taxon>
        <taxon>Patellidae</taxon>
        <taxon>Patella</taxon>
    </lineage>
</organism>
<dbReference type="InterPro" id="IPR036638">
    <property type="entry name" value="HLH_DNA-bd_sf"/>
</dbReference>
<dbReference type="GO" id="GO:0000981">
    <property type="term" value="F:DNA-binding transcription factor activity, RNA polymerase II-specific"/>
    <property type="evidence" value="ECO:0007669"/>
    <property type="project" value="TreeGrafter"/>
</dbReference>
<sequence length="202" mass="23376">MNGHYAVPIESTILSANHSSQRYQRSENYSGHMSYPRIVPSSIDTPAIYLRSTSANVLTDAHCRGMLPTAYYWPGENKLSFGIPDANSQQFYDNRIVDERDDRTKKRRSPSLAQRRAANVRERRRMLNLNEAFDVLRRSVPTFNYERRLSRIETLRLAMGYISFMTQILNGKDSKDARVNIVKTPVKVKMDKELQENVKNSE</sequence>
<dbReference type="InterPro" id="IPR011598">
    <property type="entry name" value="bHLH_dom"/>
</dbReference>
<evidence type="ECO:0000313" key="2">
    <source>
        <dbReference type="EMBL" id="KAK6165754.1"/>
    </source>
</evidence>
<proteinExistence type="predicted"/>
<feature type="domain" description="BHLH" evidence="1">
    <location>
        <begin position="113"/>
        <end position="165"/>
    </location>
</feature>
<dbReference type="AlphaFoldDB" id="A0AAN8IXU0"/>
<comment type="caution">
    <text evidence="2">The sequence shown here is derived from an EMBL/GenBank/DDBJ whole genome shotgun (WGS) entry which is preliminary data.</text>
</comment>
<protein>
    <recommendedName>
        <fullName evidence="1">BHLH domain-containing protein</fullName>
    </recommendedName>
</protein>
<dbReference type="GO" id="GO:0046983">
    <property type="term" value="F:protein dimerization activity"/>
    <property type="evidence" value="ECO:0007669"/>
    <property type="project" value="InterPro"/>
</dbReference>
<dbReference type="SMART" id="SM00353">
    <property type="entry name" value="HLH"/>
    <property type="match status" value="1"/>
</dbReference>
<dbReference type="Proteomes" id="UP001347796">
    <property type="component" value="Unassembled WGS sequence"/>
</dbReference>
<name>A0AAN8IXU0_PATCE</name>
<dbReference type="PROSITE" id="PS50888">
    <property type="entry name" value="BHLH"/>
    <property type="match status" value="1"/>
</dbReference>
<accession>A0AAN8IXU0</accession>
<evidence type="ECO:0000313" key="3">
    <source>
        <dbReference type="Proteomes" id="UP001347796"/>
    </source>
</evidence>
<dbReference type="SUPFAM" id="SSF47459">
    <property type="entry name" value="HLH, helix-loop-helix DNA-binding domain"/>
    <property type="match status" value="1"/>
</dbReference>
<dbReference type="Gene3D" id="4.10.280.10">
    <property type="entry name" value="Helix-loop-helix DNA-binding domain"/>
    <property type="match status" value="1"/>
</dbReference>